<organism evidence="2 3">
    <name type="scientific">Amycolatopsis samaneae</name>
    <dbReference type="NCBI Taxonomy" id="664691"/>
    <lineage>
        <taxon>Bacteria</taxon>
        <taxon>Bacillati</taxon>
        <taxon>Actinomycetota</taxon>
        <taxon>Actinomycetes</taxon>
        <taxon>Pseudonocardiales</taxon>
        <taxon>Pseudonocardiaceae</taxon>
        <taxon>Amycolatopsis</taxon>
    </lineage>
</organism>
<comment type="caution">
    <text evidence="2">The sequence shown here is derived from an EMBL/GenBank/DDBJ whole genome shotgun (WGS) entry which is preliminary data.</text>
</comment>
<name>A0ABW5GRQ0_9PSEU</name>
<feature type="chain" id="PRO_5046558811" evidence="1">
    <location>
        <begin position="30"/>
        <end position="154"/>
    </location>
</feature>
<proteinExistence type="predicted"/>
<evidence type="ECO:0000256" key="1">
    <source>
        <dbReference type="SAM" id="SignalP"/>
    </source>
</evidence>
<sequence length="154" mass="16209">MRSPSTARLGVAALLCTAATLATAGTASAAPATSPDDIPTAGIVPGGPATALPAATGQAIIDHTAWLPDPKGPRLAVFPTEYGRRQAPASARLDAWAEVVKLAPSVNHNNMRDQFLCHYDFARIGAPDKPSWNLEQWRPDVGYARTVLARCNPT</sequence>
<dbReference type="Pfam" id="PF10783">
    <property type="entry name" value="DUF2599"/>
    <property type="match status" value="1"/>
</dbReference>
<dbReference type="EMBL" id="JBHUKU010000020">
    <property type="protein sequence ID" value="MFD2463232.1"/>
    <property type="molecule type" value="Genomic_DNA"/>
</dbReference>
<dbReference type="InterPro" id="IPR019719">
    <property type="entry name" value="DUF2599"/>
</dbReference>
<gene>
    <name evidence="2" type="ORF">ACFSYJ_31790</name>
</gene>
<dbReference type="Proteomes" id="UP001597419">
    <property type="component" value="Unassembled WGS sequence"/>
</dbReference>
<feature type="signal peptide" evidence="1">
    <location>
        <begin position="1"/>
        <end position="29"/>
    </location>
</feature>
<reference evidence="3" key="1">
    <citation type="journal article" date="2019" name="Int. J. Syst. Evol. Microbiol.">
        <title>The Global Catalogue of Microorganisms (GCM) 10K type strain sequencing project: providing services to taxonomists for standard genome sequencing and annotation.</title>
        <authorList>
            <consortium name="The Broad Institute Genomics Platform"/>
            <consortium name="The Broad Institute Genome Sequencing Center for Infectious Disease"/>
            <person name="Wu L."/>
            <person name="Ma J."/>
        </authorList>
    </citation>
    <scope>NUCLEOTIDE SEQUENCE [LARGE SCALE GENOMIC DNA]</scope>
    <source>
        <strain evidence="3">CGMCC 4.7643</strain>
    </source>
</reference>
<keyword evidence="3" id="KW-1185">Reference proteome</keyword>
<evidence type="ECO:0000313" key="3">
    <source>
        <dbReference type="Proteomes" id="UP001597419"/>
    </source>
</evidence>
<accession>A0ABW5GRQ0</accession>
<protein>
    <submittedName>
        <fullName evidence="2">DUF2599 domain-containing protein</fullName>
    </submittedName>
</protein>
<keyword evidence="1" id="KW-0732">Signal</keyword>
<dbReference type="RefSeq" id="WP_345392047.1">
    <property type="nucleotide sequence ID" value="NZ_BAABHG010000005.1"/>
</dbReference>
<evidence type="ECO:0000313" key="2">
    <source>
        <dbReference type="EMBL" id="MFD2463232.1"/>
    </source>
</evidence>